<accession>A0A345C2R0</accession>
<reference evidence="6 7" key="1">
    <citation type="journal article" date="2018" name="J. Microbiol.">
        <title>Salicibibacter kimchii gen. nov., sp. nov., a moderately halophilic and alkalitolerant bacterium in the family Bacillaceae, isolated from kimchi.</title>
        <authorList>
            <person name="Jang J.Y."/>
            <person name="Oh Y.J."/>
            <person name="Lim S.K."/>
            <person name="Park H.K."/>
            <person name="Lee C."/>
            <person name="Kim J.Y."/>
            <person name="Lee M.A."/>
            <person name="Choi H.J."/>
        </authorList>
    </citation>
    <scope>NUCLEOTIDE SEQUENCE [LARGE SCALE GENOMIC DNA]</scope>
    <source>
        <strain evidence="6 7">NKC1-1</strain>
    </source>
</reference>
<name>A0A345C2R0_9BACI</name>
<evidence type="ECO:0000256" key="4">
    <source>
        <dbReference type="ARBA" id="ARBA00023002"/>
    </source>
</evidence>
<keyword evidence="2" id="KW-0285">Flavoprotein</keyword>
<dbReference type="Proteomes" id="UP000252100">
    <property type="component" value="Chromosome"/>
</dbReference>
<gene>
    <name evidence="6" type="ORF">DT065_16865</name>
</gene>
<dbReference type="Pfam" id="PF05199">
    <property type="entry name" value="GMC_oxred_C"/>
    <property type="match status" value="1"/>
</dbReference>
<evidence type="ECO:0000256" key="2">
    <source>
        <dbReference type="ARBA" id="ARBA00022630"/>
    </source>
</evidence>
<keyword evidence="7" id="KW-1185">Reference proteome</keyword>
<dbReference type="SUPFAM" id="SSF54373">
    <property type="entry name" value="FAD-linked reductases, C-terminal domain"/>
    <property type="match status" value="1"/>
</dbReference>
<proteinExistence type="inferred from homology"/>
<organism evidence="6 7">
    <name type="scientific">Salicibibacter kimchii</name>
    <dbReference type="NCBI Taxonomy" id="2099786"/>
    <lineage>
        <taxon>Bacteria</taxon>
        <taxon>Bacillati</taxon>
        <taxon>Bacillota</taxon>
        <taxon>Bacilli</taxon>
        <taxon>Bacillales</taxon>
        <taxon>Bacillaceae</taxon>
        <taxon>Salicibibacter</taxon>
    </lineage>
</organism>
<protein>
    <submittedName>
        <fullName evidence="6">GMC family oxidoreductase</fullName>
    </submittedName>
</protein>
<comment type="similarity">
    <text evidence="1">Belongs to the GMC oxidoreductase family.</text>
</comment>
<dbReference type="PANTHER" id="PTHR46056">
    <property type="entry name" value="LONG-CHAIN-ALCOHOL OXIDASE"/>
    <property type="match status" value="1"/>
</dbReference>
<evidence type="ECO:0000313" key="6">
    <source>
        <dbReference type="EMBL" id="AXF57491.1"/>
    </source>
</evidence>
<dbReference type="KEGG" id="rue:DT065_16865"/>
<evidence type="ECO:0000259" key="5">
    <source>
        <dbReference type="Pfam" id="PF05199"/>
    </source>
</evidence>
<keyword evidence="4" id="KW-0560">Oxidoreductase</keyword>
<sequence length="283" mass="31580">MLTGFTFTNTRLLLLSEIGEPYNPDTGEGIIGKNFTGHSLSFLGARGFFNDRKFNLHMGAGALGATISDFTADNFDHTDLDFLHGGEVYIGQNGDRPIDNNHVPSDIPEWGAEFKENSQFYSNRNLTVQVQPATLPWGYNYMDLDPTYIDNYGDPLLRVTNEYTDQDRNLMRYCMDRCEEIMEKMGADILDADEIPEEFGNVFFGQHYAGGVIMGDDPEHSAVNSYLQMWEAENLFVVGASAFPHFGNHNPTGTVGALAYRSSEGIETYLHDAGGLLVQEKIQ</sequence>
<keyword evidence="3" id="KW-0274">FAD</keyword>
<dbReference type="PANTHER" id="PTHR46056:SF12">
    <property type="entry name" value="LONG-CHAIN-ALCOHOL OXIDASE"/>
    <property type="match status" value="1"/>
</dbReference>
<evidence type="ECO:0000256" key="1">
    <source>
        <dbReference type="ARBA" id="ARBA00010790"/>
    </source>
</evidence>
<evidence type="ECO:0000313" key="7">
    <source>
        <dbReference type="Proteomes" id="UP000252100"/>
    </source>
</evidence>
<dbReference type="OrthoDB" id="9787779at2"/>
<evidence type="ECO:0000256" key="3">
    <source>
        <dbReference type="ARBA" id="ARBA00022827"/>
    </source>
</evidence>
<dbReference type="RefSeq" id="WP_114375362.1">
    <property type="nucleotide sequence ID" value="NZ_CP031092.1"/>
</dbReference>
<dbReference type="InterPro" id="IPR007867">
    <property type="entry name" value="GMC_OxRtase_C"/>
</dbReference>
<dbReference type="AlphaFoldDB" id="A0A345C2R0"/>
<dbReference type="SUPFAM" id="SSF51905">
    <property type="entry name" value="FAD/NAD(P)-binding domain"/>
    <property type="match status" value="1"/>
</dbReference>
<dbReference type="Gene3D" id="3.50.50.60">
    <property type="entry name" value="FAD/NAD(P)-binding domain"/>
    <property type="match status" value="1"/>
</dbReference>
<feature type="domain" description="Glucose-methanol-choline oxidoreductase C-terminal" evidence="5">
    <location>
        <begin position="140"/>
        <end position="259"/>
    </location>
</feature>
<dbReference type="EMBL" id="CP031092">
    <property type="protein sequence ID" value="AXF57491.1"/>
    <property type="molecule type" value="Genomic_DNA"/>
</dbReference>
<dbReference type="InterPro" id="IPR036188">
    <property type="entry name" value="FAD/NAD-bd_sf"/>
</dbReference>
<dbReference type="GO" id="GO:0016614">
    <property type="term" value="F:oxidoreductase activity, acting on CH-OH group of donors"/>
    <property type="evidence" value="ECO:0007669"/>
    <property type="project" value="InterPro"/>
</dbReference>